<comment type="caution">
    <text evidence="1">The sequence shown here is derived from an EMBL/GenBank/DDBJ whole genome shotgun (WGS) entry which is preliminary data.</text>
</comment>
<dbReference type="EMBL" id="LAQJ01000191">
    <property type="protein sequence ID" value="KKO19436.1"/>
    <property type="molecule type" value="Genomic_DNA"/>
</dbReference>
<evidence type="ECO:0000313" key="2">
    <source>
        <dbReference type="Proteomes" id="UP000034954"/>
    </source>
</evidence>
<dbReference type="Proteomes" id="UP000034954">
    <property type="component" value="Unassembled WGS sequence"/>
</dbReference>
<organism evidence="1 2">
    <name type="scientific">Candidatus Brocadia fulgida</name>
    <dbReference type="NCBI Taxonomy" id="380242"/>
    <lineage>
        <taxon>Bacteria</taxon>
        <taxon>Pseudomonadati</taxon>
        <taxon>Planctomycetota</taxon>
        <taxon>Candidatus Brocadiia</taxon>
        <taxon>Candidatus Brocadiales</taxon>
        <taxon>Candidatus Brocadiaceae</taxon>
        <taxon>Candidatus Brocadia</taxon>
    </lineage>
</organism>
<keyword evidence="2" id="KW-1185">Reference proteome</keyword>
<name>A0A0M2UWT8_9BACT</name>
<reference evidence="1 2" key="1">
    <citation type="journal article" date="2013" name="BMC Microbiol.">
        <title>Identification of the type II cytochrome c maturation pathway in anammox bacteria by comparative genomics.</title>
        <authorList>
            <person name="Ferousi C."/>
            <person name="Speth D.R."/>
            <person name="Reimann J."/>
            <person name="Op den Camp H.J."/>
            <person name="Allen J.W."/>
            <person name="Keltjens J.T."/>
            <person name="Jetten M.S."/>
        </authorList>
    </citation>
    <scope>NUCLEOTIDE SEQUENCE [LARGE SCALE GENOMIC DNA]</scope>
    <source>
        <strain evidence="1">RU1</strain>
    </source>
</reference>
<evidence type="ECO:0000313" key="1">
    <source>
        <dbReference type="EMBL" id="KKO19436.1"/>
    </source>
</evidence>
<gene>
    <name evidence="1" type="ORF">BROFUL_01851</name>
</gene>
<accession>A0A0M2UWT8</accession>
<sequence length="54" mass="6098">MVAGADCYVPDTAGCIDHFYPRFRASPLYLRTVLKKIIIKKPKNAFRKTGLLLS</sequence>
<proteinExistence type="predicted"/>
<dbReference type="AlphaFoldDB" id="A0A0M2UWT8"/>
<protein>
    <submittedName>
        <fullName evidence="1">Uncharacterized protein</fullName>
    </submittedName>
</protein>